<reference evidence="6" key="1">
    <citation type="journal article" date="2017" name="Med. Chem. Commun.">
        <title>Nonomuraea sp. ATCC 55076 harbours the largest actinomycete chromosome to date and the kistamicin biosynthetic gene cluster.</title>
        <authorList>
            <person name="Nazari B."/>
            <person name="Forneris C.C."/>
            <person name="Gibson M.I."/>
            <person name="Moon K."/>
            <person name="Schramma K.R."/>
            <person name="Seyedsayamdost M.R."/>
        </authorList>
    </citation>
    <scope>NUCLEOTIDE SEQUENCE [LARGE SCALE GENOMIC DNA]</scope>
    <source>
        <strain evidence="6">ATCC 55076</strain>
    </source>
</reference>
<gene>
    <name evidence="5" type="ORF">BKM31_01100</name>
</gene>
<accession>A0A1U9ZQS1</accession>
<evidence type="ECO:0000259" key="4">
    <source>
        <dbReference type="Pfam" id="PF08242"/>
    </source>
</evidence>
<proteinExistence type="predicted"/>
<dbReference type="InterPro" id="IPR029063">
    <property type="entry name" value="SAM-dependent_MTases_sf"/>
</dbReference>
<keyword evidence="1 5" id="KW-0489">Methyltransferase</keyword>
<dbReference type="RefSeq" id="WP_186404309.1">
    <property type="nucleotide sequence ID" value="NZ_CP017717.1"/>
</dbReference>
<dbReference type="Gene3D" id="3.40.50.150">
    <property type="entry name" value="Vaccinia Virus protein VP39"/>
    <property type="match status" value="1"/>
</dbReference>
<dbReference type="EMBL" id="CP017717">
    <property type="protein sequence ID" value="AQZ60296.1"/>
    <property type="molecule type" value="Genomic_DNA"/>
</dbReference>
<dbReference type="STRING" id="1909395.BKM31_01100"/>
<dbReference type="GO" id="GO:0008168">
    <property type="term" value="F:methyltransferase activity"/>
    <property type="evidence" value="ECO:0007669"/>
    <property type="project" value="UniProtKB-KW"/>
</dbReference>
<evidence type="ECO:0000256" key="2">
    <source>
        <dbReference type="ARBA" id="ARBA00022679"/>
    </source>
</evidence>
<feature type="domain" description="Methyltransferase type 12" evidence="4">
    <location>
        <begin position="28"/>
        <end position="122"/>
    </location>
</feature>
<dbReference type="PANTHER" id="PTHR43464:SF19">
    <property type="entry name" value="UBIQUINONE BIOSYNTHESIS O-METHYLTRANSFERASE, MITOCHONDRIAL"/>
    <property type="match status" value="1"/>
</dbReference>
<dbReference type="Pfam" id="PF08242">
    <property type="entry name" value="Methyltransf_12"/>
    <property type="match status" value="1"/>
</dbReference>
<dbReference type="Proteomes" id="UP000190797">
    <property type="component" value="Chromosome"/>
</dbReference>
<dbReference type="KEGG" id="noa:BKM31_01100"/>
<evidence type="ECO:0000256" key="1">
    <source>
        <dbReference type="ARBA" id="ARBA00022603"/>
    </source>
</evidence>
<dbReference type="CDD" id="cd02440">
    <property type="entry name" value="AdoMet_MTases"/>
    <property type="match status" value="1"/>
</dbReference>
<keyword evidence="6" id="KW-1185">Reference proteome</keyword>
<protein>
    <submittedName>
        <fullName evidence="5">SAM-dependent methyltransferase</fullName>
    </submittedName>
</protein>
<dbReference type="AlphaFoldDB" id="A0A1U9ZQS1"/>
<name>A0A1U9ZQS1_9ACTN</name>
<dbReference type="SUPFAM" id="SSF53335">
    <property type="entry name" value="S-adenosyl-L-methionine-dependent methyltransferases"/>
    <property type="match status" value="1"/>
</dbReference>
<dbReference type="GO" id="GO:0032259">
    <property type="term" value="P:methylation"/>
    <property type="evidence" value="ECO:0007669"/>
    <property type="project" value="UniProtKB-KW"/>
</dbReference>
<evidence type="ECO:0000313" key="5">
    <source>
        <dbReference type="EMBL" id="AQZ60296.1"/>
    </source>
</evidence>
<keyword evidence="3" id="KW-0949">S-adenosyl-L-methionine</keyword>
<evidence type="ECO:0000313" key="6">
    <source>
        <dbReference type="Proteomes" id="UP000190797"/>
    </source>
</evidence>
<keyword evidence="2 5" id="KW-0808">Transferase</keyword>
<dbReference type="PANTHER" id="PTHR43464">
    <property type="entry name" value="METHYLTRANSFERASE"/>
    <property type="match status" value="1"/>
</dbReference>
<organism evidence="5 6">
    <name type="scientific">[Actinomadura] parvosata subsp. kistnae</name>
    <dbReference type="NCBI Taxonomy" id="1909395"/>
    <lineage>
        <taxon>Bacteria</taxon>
        <taxon>Bacillati</taxon>
        <taxon>Actinomycetota</taxon>
        <taxon>Actinomycetes</taxon>
        <taxon>Streptosporangiales</taxon>
        <taxon>Streptosporangiaceae</taxon>
        <taxon>Nonomuraea</taxon>
    </lineage>
</organism>
<dbReference type="InterPro" id="IPR013217">
    <property type="entry name" value="Methyltransf_12"/>
</dbReference>
<sequence>MSPPYWNHNVHYQGLVMTLMPAGCRRALDIGCGDGLLASKLAARAAHVTAADRSPEAIALACERHGGLDNVEFVTADYLDDPRGLLPEGKYDFISAVAVLHHADFAQATEALTRLLTPGGRLVVIGLAKNRSPLDWIISGAGQVASRALRLRFGPKTGPGKAVPAKDPVLSWGETARLARRLLPGARFRRLLLRRYLLVWDKPA</sequence>
<evidence type="ECO:0000256" key="3">
    <source>
        <dbReference type="ARBA" id="ARBA00022691"/>
    </source>
</evidence>